<dbReference type="Proteomes" id="UP000789375">
    <property type="component" value="Unassembled WGS sequence"/>
</dbReference>
<evidence type="ECO:0000313" key="2">
    <source>
        <dbReference type="Proteomes" id="UP000789375"/>
    </source>
</evidence>
<proteinExistence type="predicted"/>
<accession>A0A9N9EID8</accession>
<organism evidence="1 2">
    <name type="scientific">Funneliformis mosseae</name>
    <name type="common">Endomycorrhizal fungus</name>
    <name type="synonym">Glomus mosseae</name>
    <dbReference type="NCBI Taxonomy" id="27381"/>
    <lineage>
        <taxon>Eukaryota</taxon>
        <taxon>Fungi</taxon>
        <taxon>Fungi incertae sedis</taxon>
        <taxon>Mucoromycota</taxon>
        <taxon>Glomeromycotina</taxon>
        <taxon>Glomeromycetes</taxon>
        <taxon>Glomerales</taxon>
        <taxon>Glomeraceae</taxon>
        <taxon>Funneliformis</taxon>
    </lineage>
</organism>
<keyword evidence="2" id="KW-1185">Reference proteome</keyword>
<dbReference type="AlphaFoldDB" id="A0A9N9EID8"/>
<comment type="caution">
    <text evidence="1">The sequence shown here is derived from an EMBL/GenBank/DDBJ whole genome shotgun (WGS) entry which is preliminary data.</text>
</comment>
<evidence type="ECO:0000313" key="1">
    <source>
        <dbReference type="EMBL" id="CAG8679961.1"/>
    </source>
</evidence>
<dbReference type="EMBL" id="CAJVPP010006609">
    <property type="protein sequence ID" value="CAG8679961.1"/>
    <property type="molecule type" value="Genomic_DNA"/>
</dbReference>
<reference evidence="1" key="1">
    <citation type="submission" date="2021-06" db="EMBL/GenBank/DDBJ databases">
        <authorList>
            <person name="Kallberg Y."/>
            <person name="Tangrot J."/>
            <person name="Rosling A."/>
        </authorList>
    </citation>
    <scope>NUCLEOTIDE SEQUENCE</scope>
    <source>
        <strain evidence="1">87-6 pot B 2015</strain>
    </source>
</reference>
<protein>
    <submittedName>
        <fullName evidence="1">1938_t:CDS:1</fullName>
    </submittedName>
</protein>
<name>A0A9N9EID8_FUNMO</name>
<sequence length="132" mass="15197">MLISKIFIPEINFQACPSEIHANDTEVFQLKTLSLNFLRNTSEITDEYIPKLNPYHFCDEGILALPLHSFTELILASGEYHMVFKDKDFRKKDPLSDDTVGNELELLLDLGLIDDEFLANQEKKITKIITHD</sequence>
<gene>
    <name evidence="1" type="ORF">FMOSSE_LOCUS12835</name>
</gene>